<gene>
    <name evidence="6" type="ORF">KB874_08010</name>
</gene>
<dbReference type="PANTHER" id="PTHR30537:SF74">
    <property type="entry name" value="HTH-TYPE TRANSCRIPTIONAL REGULATOR TRPI"/>
    <property type="match status" value="1"/>
</dbReference>
<dbReference type="Pfam" id="PF03466">
    <property type="entry name" value="LysR_substrate"/>
    <property type="match status" value="1"/>
</dbReference>
<reference evidence="6" key="1">
    <citation type="submission" date="2021-04" db="EMBL/GenBank/DDBJ databases">
        <authorList>
            <person name="Yoon J."/>
        </authorList>
    </citation>
    <scope>NUCLEOTIDE SEQUENCE</scope>
    <source>
        <strain evidence="6">KMU-90</strain>
    </source>
</reference>
<dbReference type="EMBL" id="JAGTUU010000003">
    <property type="protein sequence ID" value="MBS0124078.1"/>
    <property type="molecule type" value="Genomic_DNA"/>
</dbReference>
<dbReference type="PROSITE" id="PS50931">
    <property type="entry name" value="HTH_LYSR"/>
    <property type="match status" value="1"/>
</dbReference>
<dbReference type="PRINTS" id="PR00039">
    <property type="entry name" value="HTHLYSR"/>
</dbReference>
<keyword evidence="3" id="KW-0238">DNA-binding</keyword>
<evidence type="ECO:0000259" key="5">
    <source>
        <dbReference type="PROSITE" id="PS50931"/>
    </source>
</evidence>
<dbReference type="InterPro" id="IPR005119">
    <property type="entry name" value="LysR_subst-bd"/>
</dbReference>
<protein>
    <submittedName>
        <fullName evidence="6">LysR family transcriptional regulator</fullName>
    </submittedName>
</protein>
<dbReference type="PANTHER" id="PTHR30537">
    <property type="entry name" value="HTH-TYPE TRANSCRIPTIONAL REGULATOR"/>
    <property type="match status" value="1"/>
</dbReference>
<dbReference type="GO" id="GO:0003700">
    <property type="term" value="F:DNA-binding transcription factor activity"/>
    <property type="evidence" value="ECO:0007669"/>
    <property type="project" value="InterPro"/>
</dbReference>
<dbReference type="InterPro" id="IPR000847">
    <property type="entry name" value="LysR_HTH_N"/>
</dbReference>
<dbReference type="CDD" id="cd08432">
    <property type="entry name" value="PBP2_GcdR_TrpI_HvrB_AmpR_like"/>
    <property type="match status" value="1"/>
</dbReference>
<keyword evidence="7" id="KW-1185">Reference proteome</keyword>
<dbReference type="InterPro" id="IPR036390">
    <property type="entry name" value="WH_DNA-bd_sf"/>
</dbReference>
<dbReference type="GO" id="GO:0006351">
    <property type="term" value="P:DNA-templated transcription"/>
    <property type="evidence" value="ECO:0007669"/>
    <property type="project" value="TreeGrafter"/>
</dbReference>
<dbReference type="Gene3D" id="1.10.10.10">
    <property type="entry name" value="Winged helix-like DNA-binding domain superfamily/Winged helix DNA-binding domain"/>
    <property type="match status" value="1"/>
</dbReference>
<organism evidence="6 7">
    <name type="scientific">Thetidibacter halocola</name>
    <dbReference type="NCBI Taxonomy" id="2827239"/>
    <lineage>
        <taxon>Bacteria</taxon>
        <taxon>Pseudomonadati</taxon>
        <taxon>Pseudomonadota</taxon>
        <taxon>Alphaproteobacteria</taxon>
        <taxon>Rhodobacterales</taxon>
        <taxon>Roseobacteraceae</taxon>
        <taxon>Thetidibacter</taxon>
    </lineage>
</organism>
<comment type="caution">
    <text evidence="6">The sequence shown here is derived from an EMBL/GenBank/DDBJ whole genome shotgun (WGS) entry which is preliminary data.</text>
</comment>
<feature type="domain" description="HTH lysR-type" evidence="5">
    <location>
        <begin position="4"/>
        <end position="61"/>
    </location>
</feature>
<dbReference type="FunFam" id="1.10.10.10:FF:000001">
    <property type="entry name" value="LysR family transcriptional regulator"/>
    <property type="match status" value="1"/>
</dbReference>
<proteinExistence type="inferred from homology"/>
<evidence type="ECO:0000256" key="1">
    <source>
        <dbReference type="ARBA" id="ARBA00009437"/>
    </source>
</evidence>
<keyword evidence="2" id="KW-0805">Transcription regulation</keyword>
<name>A0A8J7WFF7_9RHOB</name>
<dbReference type="Gene3D" id="3.40.190.10">
    <property type="entry name" value="Periplasmic binding protein-like II"/>
    <property type="match status" value="2"/>
</dbReference>
<dbReference type="AlphaFoldDB" id="A0A8J7WFF7"/>
<dbReference type="Proteomes" id="UP000681356">
    <property type="component" value="Unassembled WGS sequence"/>
</dbReference>
<dbReference type="InterPro" id="IPR058163">
    <property type="entry name" value="LysR-type_TF_proteobact-type"/>
</dbReference>
<accession>A0A8J7WFF7</accession>
<dbReference type="SUPFAM" id="SSF53850">
    <property type="entry name" value="Periplasmic binding protein-like II"/>
    <property type="match status" value="1"/>
</dbReference>
<sequence length="303" mass="33183">MRPLPYPSLRVFETVARLHSFSRAAEDLGMTQSAVSQHVRALEDWTGCQLIARGARRSIATQEGARLAEAVAEGLGRIDATLEALQATRRRTVVNIACPPGFAVNWLFPRLLNFDSEHPDIPVSISTRTGTDPGDGEGADAAIRYAAARPRGMHAERLFGERVFPVCTPDLGRRLKSVADLGRHTLLVDTHDPGPHRPPTWESWAEETGQTLPAARTRRFGQSNLSIQAAIEGAGVALGREPLVMDALAAGRLVRPFPQEGSSRFHYWFTCPPAALEQPHLRDFRDWLRREAAALDGGAVHGN</sequence>
<evidence type="ECO:0000313" key="7">
    <source>
        <dbReference type="Proteomes" id="UP000681356"/>
    </source>
</evidence>
<dbReference type="Pfam" id="PF00126">
    <property type="entry name" value="HTH_1"/>
    <property type="match status" value="1"/>
</dbReference>
<evidence type="ECO:0000256" key="4">
    <source>
        <dbReference type="ARBA" id="ARBA00023163"/>
    </source>
</evidence>
<evidence type="ECO:0000256" key="2">
    <source>
        <dbReference type="ARBA" id="ARBA00023015"/>
    </source>
</evidence>
<dbReference type="RefSeq" id="WP_212536048.1">
    <property type="nucleotide sequence ID" value="NZ_JAGTUU010000003.1"/>
</dbReference>
<evidence type="ECO:0000256" key="3">
    <source>
        <dbReference type="ARBA" id="ARBA00023125"/>
    </source>
</evidence>
<dbReference type="SUPFAM" id="SSF46785">
    <property type="entry name" value="Winged helix' DNA-binding domain"/>
    <property type="match status" value="1"/>
</dbReference>
<evidence type="ECO:0000313" key="6">
    <source>
        <dbReference type="EMBL" id="MBS0124078.1"/>
    </source>
</evidence>
<comment type="similarity">
    <text evidence="1">Belongs to the LysR transcriptional regulatory family.</text>
</comment>
<dbReference type="InterPro" id="IPR036388">
    <property type="entry name" value="WH-like_DNA-bd_sf"/>
</dbReference>
<dbReference type="GO" id="GO:0043565">
    <property type="term" value="F:sequence-specific DNA binding"/>
    <property type="evidence" value="ECO:0007669"/>
    <property type="project" value="TreeGrafter"/>
</dbReference>
<keyword evidence="4" id="KW-0804">Transcription</keyword>